<keyword evidence="1" id="KW-0238">DNA-binding</keyword>
<evidence type="ECO:0000313" key="5">
    <source>
        <dbReference type="Proteomes" id="UP000240429"/>
    </source>
</evidence>
<dbReference type="PANTHER" id="PTHR30204:SF93">
    <property type="entry name" value="HTH MERR-TYPE DOMAIN-CONTAINING PROTEIN"/>
    <property type="match status" value="1"/>
</dbReference>
<dbReference type="SUPFAM" id="SSF46955">
    <property type="entry name" value="Putative DNA-binding domain"/>
    <property type="match status" value="1"/>
</dbReference>
<proteinExistence type="predicted"/>
<dbReference type="EMBL" id="PYBJ01000014">
    <property type="protein sequence ID" value="PSM41369.1"/>
    <property type="molecule type" value="Genomic_DNA"/>
</dbReference>
<evidence type="ECO:0000313" key="4">
    <source>
        <dbReference type="EMBL" id="PSM41369.1"/>
    </source>
</evidence>
<dbReference type="InterPro" id="IPR000551">
    <property type="entry name" value="MerR-type_HTH_dom"/>
</dbReference>
<evidence type="ECO:0000256" key="2">
    <source>
        <dbReference type="SAM" id="MobiDB-lite"/>
    </source>
</evidence>
<evidence type="ECO:0000259" key="3">
    <source>
        <dbReference type="PROSITE" id="PS50937"/>
    </source>
</evidence>
<dbReference type="OrthoDB" id="4569196at2"/>
<dbReference type="GO" id="GO:0003677">
    <property type="term" value="F:DNA binding"/>
    <property type="evidence" value="ECO:0007669"/>
    <property type="project" value="UniProtKB-KW"/>
</dbReference>
<dbReference type="SMART" id="SM00422">
    <property type="entry name" value="HTH_MERR"/>
    <property type="match status" value="1"/>
</dbReference>
<feature type="domain" description="HTH merR-type" evidence="3">
    <location>
        <begin position="1"/>
        <end position="69"/>
    </location>
</feature>
<dbReference type="InterPro" id="IPR047057">
    <property type="entry name" value="MerR_fam"/>
</dbReference>
<dbReference type="Pfam" id="PF13411">
    <property type="entry name" value="MerR_1"/>
    <property type="match status" value="1"/>
</dbReference>
<organism evidence="4 5">
    <name type="scientific">Streptomyces dioscori</name>
    <dbReference type="NCBI Taxonomy" id="2109333"/>
    <lineage>
        <taxon>Bacteria</taxon>
        <taxon>Bacillati</taxon>
        <taxon>Actinomycetota</taxon>
        <taxon>Actinomycetes</taxon>
        <taxon>Kitasatosporales</taxon>
        <taxon>Streptomycetaceae</taxon>
        <taxon>Streptomyces</taxon>
        <taxon>Streptomyces aurantiacus group</taxon>
    </lineage>
</organism>
<name>A0A2P8Q554_9ACTN</name>
<comment type="caution">
    <text evidence="4">The sequence shown here is derived from an EMBL/GenBank/DDBJ whole genome shotgun (WGS) entry which is preliminary data.</text>
</comment>
<gene>
    <name evidence="4" type="ORF">C6Y14_21600</name>
</gene>
<sequence length="308" mass="32776">MRIGELAAAVGVTTRTVRHYHQLGLLPEPERRPNGYRDYGLRHAAALARIRRLTELGLGLTEVRDILADDAGRDLAEVLAELDDDLARQEAAIRARRLRLRALLDGGRMPAEGPVSPELAAIFGELTRHPEPAIAARDREMIALLETVAAPKDRERLLSALRATADVPGAAERAHAAYTLLDELADADPADPRVEEAAHALADCLPDEALAGLGLADLDLADLDPDGPGANGPGANGGGFLSAFLDDFPPAQSAAVLRTIRLLVRRARPKPGPADPGRADPGRADPGRVEPGRVEPAQGEPAHGERER</sequence>
<dbReference type="Proteomes" id="UP000240429">
    <property type="component" value="Unassembled WGS sequence"/>
</dbReference>
<dbReference type="PANTHER" id="PTHR30204">
    <property type="entry name" value="REDOX-CYCLING DRUG-SENSING TRANSCRIPTIONAL ACTIVATOR SOXR"/>
    <property type="match status" value="1"/>
</dbReference>
<dbReference type="Gene3D" id="1.10.1660.10">
    <property type="match status" value="1"/>
</dbReference>
<protein>
    <submittedName>
        <fullName evidence="4">MerR family transcriptional regulator</fullName>
    </submittedName>
</protein>
<keyword evidence="5" id="KW-1185">Reference proteome</keyword>
<dbReference type="PRINTS" id="PR00040">
    <property type="entry name" value="HTHMERR"/>
</dbReference>
<accession>A0A2P8Q554</accession>
<dbReference type="GO" id="GO:0003700">
    <property type="term" value="F:DNA-binding transcription factor activity"/>
    <property type="evidence" value="ECO:0007669"/>
    <property type="project" value="InterPro"/>
</dbReference>
<dbReference type="InterPro" id="IPR009061">
    <property type="entry name" value="DNA-bd_dom_put_sf"/>
</dbReference>
<dbReference type="RefSeq" id="WP_107018411.1">
    <property type="nucleotide sequence ID" value="NZ_KZ679045.1"/>
</dbReference>
<dbReference type="CDD" id="cd00592">
    <property type="entry name" value="HTH_MerR-like"/>
    <property type="match status" value="1"/>
</dbReference>
<dbReference type="PROSITE" id="PS50937">
    <property type="entry name" value="HTH_MERR_2"/>
    <property type="match status" value="1"/>
</dbReference>
<dbReference type="AlphaFoldDB" id="A0A2P8Q554"/>
<feature type="compositionally biased region" description="Basic and acidic residues" evidence="2">
    <location>
        <begin position="277"/>
        <end position="293"/>
    </location>
</feature>
<reference evidence="4 5" key="1">
    <citation type="submission" date="2018-03" db="EMBL/GenBank/DDBJ databases">
        <title>Streptomyces dioscori sp. nov., a novel endophytic actinobacterium isolated from bulbil of Dioscorea bulbifera L.</title>
        <authorList>
            <person name="Zhikuan W."/>
        </authorList>
    </citation>
    <scope>NUCLEOTIDE SEQUENCE [LARGE SCALE GENOMIC DNA]</scope>
    <source>
        <strain evidence="4 5">A217</strain>
    </source>
</reference>
<feature type="region of interest" description="Disordered" evidence="2">
    <location>
        <begin position="265"/>
        <end position="308"/>
    </location>
</feature>
<evidence type="ECO:0000256" key="1">
    <source>
        <dbReference type="ARBA" id="ARBA00023125"/>
    </source>
</evidence>